<evidence type="ECO:0000313" key="7">
    <source>
        <dbReference type="RefSeq" id="XP_028968935.1"/>
    </source>
</evidence>
<dbReference type="PROSITE" id="PS00346">
    <property type="entry name" value="ETS_DOMAIN_2"/>
    <property type="match status" value="1"/>
</dbReference>
<keyword evidence="6" id="KW-1185">Reference proteome</keyword>
<keyword evidence="3" id="KW-0539">Nucleus</keyword>
<evidence type="ECO:0000259" key="5">
    <source>
        <dbReference type="PROSITE" id="PS50061"/>
    </source>
</evidence>
<comment type="similarity">
    <text evidence="1 3">Belongs to the ETS family.</text>
</comment>
<dbReference type="InterPro" id="IPR000418">
    <property type="entry name" value="Ets_dom"/>
</dbReference>
<dbReference type="Proteomes" id="UP000694867">
    <property type="component" value="Unplaced"/>
</dbReference>
<feature type="region of interest" description="Disordered" evidence="4">
    <location>
        <begin position="29"/>
        <end position="51"/>
    </location>
</feature>
<name>A0AAJ7WJ21_9ACAR</name>
<protein>
    <submittedName>
        <fullName evidence="7">SAM pointed domain-containing Ets transcription factor</fullName>
    </submittedName>
</protein>
<dbReference type="InterPro" id="IPR036390">
    <property type="entry name" value="WH_DNA-bd_sf"/>
</dbReference>
<dbReference type="GeneID" id="100906336"/>
<dbReference type="PRINTS" id="PR00454">
    <property type="entry name" value="ETSDOMAIN"/>
</dbReference>
<dbReference type="GO" id="GO:0030154">
    <property type="term" value="P:cell differentiation"/>
    <property type="evidence" value="ECO:0007669"/>
    <property type="project" value="TreeGrafter"/>
</dbReference>
<organism evidence="6 7">
    <name type="scientific">Galendromus occidentalis</name>
    <name type="common">western predatory mite</name>
    <dbReference type="NCBI Taxonomy" id="34638"/>
    <lineage>
        <taxon>Eukaryota</taxon>
        <taxon>Metazoa</taxon>
        <taxon>Ecdysozoa</taxon>
        <taxon>Arthropoda</taxon>
        <taxon>Chelicerata</taxon>
        <taxon>Arachnida</taxon>
        <taxon>Acari</taxon>
        <taxon>Parasitiformes</taxon>
        <taxon>Mesostigmata</taxon>
        <taxon>Gamasina</taxon>
        <taxon>Phytoseioidea</taxon>
        <taxon>Phytoseiidae</taxon>
        <taxon>Typhlodrominae</taxon>
        <taxon>Galendromus</taxon>
    </lineage>
</organism>
<dbReference type="InterPro" id="IPR036388">
    <property type="entry name" value="WH-like_DNA-bd_sf"/>
</dbReference>
<dbReference type="InterPro" id="IPR013761">
    <property type="entry name" value="SAM/pointed_sf"/>
</dbReference>
<dbReference type="SUPFAM" id="SSF46785">
    <property type="entry name" value="Winged helix' DNA-binding domain"/>
    <property type="match status" value="1"/>
</dbReference>
<reference evidence="7" key="1">
    <citation type="submission" date="2025-08" db="UniProtKB">
        <authorList>
            <consortium name="RefSeq"/>
        </authorList>
    </citation>
    <scope>IDENTIFICATION</scope>
</reference>
<dbReference type="InterPro" id="IPR046328">
    <property type="entry name" value="ETS_fam"/>
</dbReference>
<dbReference type="SMART" id="SM00413">
    <property type="entry name" value="ETS"/>
    <property type="match status" value="1"/>
</dbReference>
<accession>A0AAJ7WJ21</accession>
<evidence type="ECO:0000256" key="2">
    <source>
        <dbReference type="ARBA" id="ARBA00023125"/>
    </source>
</evidence>
<dbReference type="Gene3D" id="1.10.10.10">
    <property type="entry name" value="Winged helix-like DNA-binding domain superfamily/Winged helix DNA-binding domain"/>
    <property type="match status" value="1"/>
</dbReference>
<evidence type="ECO:0000313" key="6">
    <source>
        <dbReference type="Proteomes" id="UP000694867"/>
    </source>
</evidence>
<keyword evidence="2 3" id="KW-0238">DNA-binding</keyword>
<dbReference type="PROSITE" id="PS50061">
    <property type="entry name" value="ETS_DOMAIN_3"/>
    <property type="match status" value="1"/>
</dbReference>
<dbReference type="SUPFAM" id="SSF47769">
    <property type="entry name" value="SAM/Pointed domain"/>
    <property type="match status" value="1"/>
</dbReference>
<dbReference type="PANTHER" id="PTHR11849">
    <property type="entry name" value="ETS"/>
    <property type="match status" value="1"/>
</dbReference>
<evidence type="ECO:0000256" key="3">
    <source>
        <dbReference type="RuleBase" id="RU004019"/>
    </source>
</evidence>
<feature type="region of interest" description="Disordered" evidence="4">
    <location>
        <begin position="220"/>
        <end position="242"/>
    </location>
</feature>
<feature type="domain" description="ETS" evidence="5">
    <location>
        <begin position="246"/>
        <end position="328"/>
    </location>
</feature>
<dbReference type="AlphaFoldDB" id="A0AAJ7WJ21"/>
<evidence type="ECO:0000256" key="1">
    <source>
        <dbReference type="ARBA" id="ARBA00005562"/>
    </source>
</evidence>
<comment type="subcellular location">
    <subcellularLocation>
        <location evidence="3">Nucleus</location>
    </subcellularLocation>
</comment>
<feature type="compositionally biased region" description="Polar residues" evidence="4">
    <location>
        <begin position="39"/>
        <end position="49"/>
    </location>
</feature>
<dbReference type="GO" id="GO:0043565">
    <property type="term" value="F:sequence-specific DNA binding"/>
    <property type="evidence" value="ECO:0007669"/>
    <property type="project" value="InterPro"/>
</dbReference>
<proteinExistence type="inferred from homology"/>
<evidence type="ECO:0000256" key="4">
    <source>
        <dbReference type="SAM" id="MobiDB-lite"/>
    </source>
</evidence>
<dbReference type="RefSeq" id="XP_028968935.1">
    <property type="nucleotide sequence ID" value="XM_029113102.1"/>
</dbReference>
<dbReference type="KEGG" id="goe:100906336"/>
<dbReference type="Pfam" id="PF00178">
    <property type="entry name" value="Ets"/>
    <property type="match status" value="1"/>
</dbReference>
<dbReference type="GO" id="GO:0005634">
    <property type="term" value="C:nucleus"/>
    <property type="evidence" value="ECO:0007669"/>
    <property type="project" value="UniProtKB-SubCell"/>
</dbReference>
<gene>
    <name evidence="7" type="primary">LOC100906336</name>
</gene>
<dbReference type="GO" id="GO:0000981">
    <property type="term" value="F:DNA-binding transcription factor activity, RNA polymerase II-specific"/>
    <property type="evidence" value="ECO:0007669"/>
    <property type="project" value="TreeGrafter"/>
</dbReference>
<sequence length="342" mass="39383">MTKVGFLCSHRCSSSAKTPAIEMKQNLAPPDSFMRSEPQKSAGSNSLGTEQDFPWRIPDTAGPINSLELPSMNDTLEHLRALCLQQAASDVQRACRQLCISSNPHDWNTIDVQNWLQWLSNERKIDKCWKTLDFLMKCTGSQLIGFCEDPRRWIDLMDLQSVHLLVMDKIAANLDIWRSGTQCAHFHVTGNPDPKLWDTMIPTHHDLTISPEVVYYNNRRPSSSACSEESDEDSSKPMPGSSGHQIHLWQFLRQLLSSPQHQDCIRWIDKAKNIFKIENSVRVAKLWGQRKNRPAMNYDKLSRSIRQYYRKGIIRKTEQAQRLVYQFCGPLDIEKAQDFYST</sequence>
<dbReference type="PANTHER" id="PTHR11849:SF182">
    <property type="entry name" value="SAM POINTED DOMAIN-CONTAINING ETS TRANSCRIPTION FACTOR"/>
    <property type="match status" value="1"/>
</dbReference>
<dbReference type="Gene3D" id="1.10.150.50">
    <property type="entry name" value="Transcription Factor, Ets-1"/>
    <property type="match status" value="1"/>
</dbReference>